<evidence type="ECO:0000256" key="2">
    <source>
        <dbReference type="ARBA" id="ARBA00022723"/>
    </source>
</evidence>
<dbReference type="SUPFAM" id="SSF57667">
    <property type="entry name" value="beta-beta-alpha zinc fingers"/>
    <property type="match status" value="3"/>
</dbReference>
<proteinExistence type="predicted"/>
<dbReference type="FunFam" id="3.30.160.60:FF:000630">
    <property type="entry name" value="Zinc finger protein 180"/>
    <property type="match status" value="1"/>
</dbReference>
<feature type="domain" description="C2H2-type" evidence="9">
    <location>
        <begin position="245"/>
        <end position="272"/>
    </location>
</feature>
<gene>
    <name evidence="10" type="ORF">CGOC_LOCUS10019</name>
</gene>
<organism evidence="10 11">
    <name type="scientific">Cylicostephanus goldi</name>
    <name type="common">Nematode worm</name>
    <dbReference type="NCBI Taxonomy" id="71465"/>
    <lineage>
        <taxon>Eukaryota</taxon>
        <taxon>Metazoa</taxon>
        <taxon>Ecdysozoa</taxon>
        <taxon>Nematoda</taxon>
        <taxon>Chromadorea</taxon>
        <taxon>Rhabditida</taxon>
        <taxon>Rhabditina</taxon>
        <taxon>Rhabditomorpha</taxon>
        <taxon>Strongyloidea</taxon>
        <taxon>Strongylidae</taxon>
        <taxon>Cylicostephanus</taxon>
    </lineage>
</organism>
<feature type="domain" description="C2H2-type" evidence="9">
    <location>
        <begin position="183"/>
        <end position="211"/>
    </location>
</feature>
<feature type="region of interest" description="Disordered" evidence="8">
    <location>
        <begin position="60"/>
        <end position="91"/>
    </location>
</feature>
<dbReference type="EMBL" id="UYRV01109420">
    <property type="protein sequence ID" value="VDN25167.1"/>
    <property type="molecule type" value="Genomic_DNA"/>
</dbReference>
<name>A0A3P7MPW5_CYLGO</name>
<evidence type="ECO:0000313" key="10">
    <source>
        <dbReference type="EMBL" id="VDN25167.1"/>
    </source>
</evidence>
<dbReference type="PROSITE" id="PS50157">
    <property type="entry name" value="ZINC_FINGER_C2H2_2"/>
    <property type="match status" value="6"/>
</dbReference>
<dbReference type="Gene3D" id="3.30.160.60">
    <property type="entry name" value="Classic Zinc Finger"/>
    <property type="match status" value="3"/>
</dbReference>
<dbReference type="InterPro" id="IPR013087">
    <property type="entry name" value="Znf_C2H2_type"/>
</dbReference>
<dbReference type="FunFam" id="3.30.160.60:FF:000100">
    <property type="entry name" value="Zinc finger 45-like"/>
    <property type="match status" value="1"/>
</dbReference>
<comment type="subcellular location">
    <subcellularLocation>
        <location evidence="1">Nucleus</location>
    </subcellularLocation>
</comment>
<feature type="domain" description="C2H2-type" evidence="9">
    <location>
        <begin position="92"/>
        <end position="119"/>
    </location>
</feature>
<reference evidence="10 11" key="1">
    <citation type="submission" date="2018-11" db="EMBL/GenBank/DDBJ databases">
        <authorList>
            <consortium name="Pathogen Informatics"/>
        </authorList>
    </citation>
    <scope>NUCLEOTIDE SEQUENCE [LARGE SCALE GENOMIC DNA]</scope>
</reference>
<dbReference type="GO" id="GO:0008270">
    <property type="term" value="F:zinc ion binding"/>
    <property type="evidence" value="ECO:0007669"/>
    <property type="project" value="UniProtKB-KW"/>
</dbReference>
<dbReference type="GO" id="GO:0010468">
    <property type="term" value="P:regulation of gene expression"/>
    <property type="evidence" value="ECO:0007669"/>
    <property type="project" value="TreeGrafter"/>
</dbReference>
<dbReference type="Proteomes" id="UP000271889">
    <property type="component" value="Unassembled WGS sequence"/>
</dbReference>
<dbReference type="AlphaFoldDB" id="A0A3P7MPW5"/>
<dbReference type="GO" id="GO:0005634">
    <property type="term" value="C:nucleus"/>
    <property type="evidence" value="ECO:0007669"/>
    <property type="project" value="UniProtKB-SubCell"/>
</dbReference>
<accession>A0A3P7MPW5</accession>
<evidence type="ECO:0000256" key="3">
    <source>
        <dbReference type="ARBA" id="ARBA00022737"/>
    </source>
</evidence>
<keyword evidence="2" id="KW-0479">Metal-binding</keyword>
<protein>
    <recommendedName>
        <fullName evidence="9">C2H2-type domain-containing protein</fullName>
    </recommendedName>
</protein>
<dbReference type="Pfam" id="PF00096">
    <property type="entry name" value="zf-C2H2"/>
    <property type="match status" value="5"/>
</dbReference>
<evidence type="ECO:0000256" key="7">
    <source>
        <dbReference type="PROSITE-ProRule" id="PRU00042"/>
    </source>
</evidence>
<feature type="domain" description="C2H2-type" evidence="9">
    <location>
        <begin position="151"/>
        <end position="174"/>
    </location>
</feature>
<dbReference type="InterPro" id="IPR036236">
    <property type="entry name" value="Znf_C2H2_sf"/>
</dbReference>
<evidence type="ECO:0000313" key="11">
    <source>
        <dbReference type="Proteomes" id="UP000271889"/>
    </source>
</evidence>
<dbReference type="PROSITE" id="PS00028">
    <property type="entry name" value="ZINC_FINGER_C2H2_1"/>
    <property type="match status" value="6"/>
</dbReference>
<dbReference type="SMART" id="SM00355">
    <property type="entry name" value="ZnF_C2H2"/>
    <property type="match status" value="6"/>
</dbReference>
<keyword evidence="6" id="KW-0539">Nucleus</keyword>
<evidence type="ECO:0000256" key="1">
    <source>
        <dbReference type="ARBA" id="ARBA00004123"/>
    </source>
</evidence>
<evidence type="ECO:0000259" key="9">
    <source>
        <dbReference type="PROSITE" id="PS50157"/>
    </source>
</evidence>
<evidence type="ECO:0000256" key="5">
    <source>
        <dbReference type="ARBA" id="ARBA00022833"/>
    </source>
</evidence>
<keyword evidence="11" id="KW-1185">Reference proteome</keyword>
<sequence>MLRRHRRLAHGVMEDEVGLENYSAELGYCPHCCSMVALEQEALIYSVFSSQLDNKMKRLSARKEKNRKAVEVLETSSNDKSENGEPKKKKSFPCDKCGKVFPRAFDLKRHAEVHEPTKKWSCTMCEKKYSHKNCLDDHVKTVHRDPLGAMVTCKICSQVFAKQSNLNRHIKMQHPIGVTKAVLDCPDCSCVFSSRRTLTRHRREAHGAEVISAYYCRVCNRCFPKISLLRRHNLVHDPSEGSKPYQCSRCFKRFNLKSTLKLHMDIHARKDIDDPVLTNPKCPICMKHVSIRG</sequence>
<dbReference type="InterPro" id="IPR050331">
    <property type="entry name" value="Zinc_finger"/>
</dbReference>
<feature type="compositionally biased region" description="Basic and acidic residues" evidence="8">
    <location>
        <begin position="61"/>
        <end position="91"/>
    </location>
</feature>
<keyword evidence="3" id="KW-0677">Repeat</keyword>
<evidence type="ECO:0000256" key="6">
    <source>
        <dbReference type="ARBA" id="ARBA00023242"/>
    </source>
</evidence>
<feature type="domain" description="C2H2-type" evidence="9">
    <location>
        <begin position="120"/>
        <end position="143"/>
    </location>
</feature>
<dbReference type="PANTHER" id="PTHR16515:SF66">
    <property type="entry name" value="C2H2-TYPE DOMAIN-CONTAINING PROTEIN"/>
    <property type="match status" value="1"/>
</dbReference>
<dbReference type="OrthoDB" id="6077919at2759"/>
<feature type="domain" description="C2H2-type" evidence="9">
    <location>
        <begin position="214"/>
        <end position="241"/>
    </location>
</feature>
<keyword evidence="5" id="KW-0862">Zinc</keyword>
<dbReference type="PANTHER" id="PTHR16515">
    <property type="entry name" value="PR DOMAIN ZINC FINGER PROTEIN"/>
    <property type="match status" value="1"/>
</dbReference>
<keyword evidence="4 7" id="KW-0863">Zinc-finger</keyword>
<evidence type="ECO:0000256" key="4">
    <source>
        <dbReference type="ARBA" id="ARBA00022771"/>
    </source>
</evidence>
<evidence type="ECO:0000256" key="8">
    <source>
        <dbReference type="SAM" id="MobiDB-lite"/>
    </source>
</evidence>